<gene>
    <name evidence="1" type="ORF">MRB53_003630</name>
</gene>
<sequence>MLKSVSVSSKSNPNPPEDRILYTYKNIFHGFASKLTAQESQRITKIPGVIGLHKDSIAQLHVTRSPGFLGLNTESGLWPDTNMGDGIIIGLVDTGIWPESQCFSDEGLEPVRKEWKGECENGTGFNSSMCNNKLVGARYFLRGIEAAGLVPPNEELSPRDLDGHGTHTASTAAGSQVLDASMLGFAKGTVRGMVSKAKIAMYKACWVSGCAKSDIAAAMDRAIEDGVDVLSVSIGSPDFHTPYYSEPIAIAAFAAADRGIFVACSAGNDGPSPSLIINTAPWITTVGAGSLDRTFPVQLRLGNGKVYSGDSLYNEEVNVTQMFPIFHLEYCNKSLFTPSNVMGKIVVCKGAGVDDGFLVQEAGGMGLVGLNWKEIGEGTTARAFPLPSLSVGYREGLEISSYINTTNNSTANIMSQAQTVLGKLRAPMVAAFSSRGPNPIVPEILKPDIVAPGLNILAAWPSDKAPTFVNRDRRRVRFNILSGTSMSCPHIAGIAALLRKAHPSWSPAAIRSALMTTASQVDSDHLPIVDNFDMERPATPLDFGAGHVHPQMAEDPGLVYDVRTQDYINFLCTLNYTEIQLRSIIKDPFSCSKLQGGPGALNYPSFSVVFHCNNGCGGVQVLNRTLMSVSELPENYSVRVVNSRPDKSVITVKPERLIFSKMYDEQSFSVEFLSFNTTSTGNSTSSNDTAFGYVIWESDSHMVRSPVVLAWT</sequence>
<accession>A0ACC2MXS2</accession>
<protein>
    <submittedName>
        <fullName evidence="1">Uncharacterized protein</fullName>
    </submittedName>
</protein>
<organism evidence="1 2">
    <name type="scientific">Persea americana</name>
    <name type="common">Avocado</name>
    <dbReference type="NCBI Taxonomy" id="3435"/>
    <lineage>
        <taxon>Eukaryota</taxon>
        <taxon>Viridiplantae</taxon>
        <taxon>Streptophyta</taxon>
        <taxon>Embryophyta</taxon>
        <taxon>Tracheophyta</taxon>
        <taxon>Spermatophyta</taxon>
        <taxon>Magnoliopsida</taxon>
        <taxon>Magnoliidae</taxon>
        <taxon>Laurales</taxon>
        <taxon>Lauraceae</taxon>
        <taxon>Persea</taxon>
    </lineage>
</organism>
<reference evidence="1 2" key="1">
    <citation type="journal article" date="2022" name="Hortic Res">
        <title>A haplotype resolved chromosomal level avocado genome allows analysis of novel avocado genes.</title>
        <authorList>
            <person name="Nath O."/>
            <person name="Fletcher S.J."/>
            <person name="Hayward A."/>
            <person name="Shaw L.M."/>
            <person name="Masouleh A.K."/>
            <person name="Furtado A."/>
            <person name="Henry R.J."/>
            <person name="Mitter N."/>
        </authorList>
    </citation>
    <scope>NUCLEOTIDE SEQUENCE [LARGE SCALE GENOMIC DNA]</scope>
    <source>
        <strain evidence="2">cv. Hass</strain>
    </source>
</reference>
<dbReference type="EMBL" id="CM056809">
    <property type="protein sequence ID" value="KAJ8650607.1"/>
    <property type="molecule type" value="Genomic_DNA"/>
</dbReference>
<evidence type="ECO:0000313" key="1">
    <source>
        <dbReference type="EMBL" id="KAJ8650607.1"/>
    </source>
</evidence>
<comment type="caution">
    <text evidence="1">The sequence shown here is derived from an EMBL/GenBank/DDBJ whole genome shotgun (WGS) entry which is preliminary data.</text>
</comment>
<proteinExistence type="predicted"/>
<keyword evidence="2" id="KW-1185">Reference proteome</keyword>
<name>A0ACC2MXS2_PERAE</name>
<evidence type="ECO:0000313" key="2">
    <source>
        <dbReference type="Proteomes" id="UP001234297"/>
    </source>
</evidence>
<dbReference type="Proteomes" id="UP001234297">
    <property type="component" value="Chromosome 1"/>
</dbReference>